<dbReference type="InterPro" id="IPR007345">
    <property type="entry name" value="Polysacch_pyruvyl_Trfase"/>
</dbReference>
<gene>
    <name evidence="2" type="ORF">HGMM_OP2C305</name>
</gene>
<reference evidence="2" key="1">
    <citation type="journal article" date="2005" name="Environ. Microbiol.">
        <title>Genetic and functional properties of uncultivated thermophilic crenarchaeotes from a subsurface gold mine as revealed by analysis of genome fragments.</title>
        <authorList>
            <person name="Nunoura T."/>
            <person name="Hirayama H."/>
            <person name="Takami H."/>
            <person name="Oida H."/>
            <person name="Nishi S."/>
            <person name="Shimamura S."/>
            <person name="Suzuki Y."/>
            <person name="Inagaki F."/>
            <person name="Takai K."/>
            <person name="Nealson K.H."/>
            <person name="Horikoshi K."/>
        </authorList>
    </citation>
    <scope>NUCLEOTIDE SEQUENCE</scope>
</reference>
<dbReference type="PANTHER" id="PTHR36836">
    <property type="entry name" value="COLANIC ACID BIOSYNTHESIS PROTEIN WCAK"/>
    <property type="match status" value="1"/>
</dbReference>
<keyword evidence="2" id="KW-0808">Transferase</keyword>
<dbReference type="GO" id="GO:0016740">
    <property type="term" value="F:transferase activity"/>
    <property type="evidence" value="ECO:0007669"/>
    <property type="project" value="UniProtKB-KW"/>
</dbReference>
<evidence type="ECO:0000259" key="1">
    <source>
        <dbReference type="Pfam" id="PF04230"/>
    </source>
</evidence>
<dbReference type="NCBIfam" id="TIGR03609">
    <property type="entry name" value="S_layer_CsaB"/>
    <property type="match status" value="1"/>
</dbReference>
<sequence>MAPTLVIAGYYGFGNWGDEAALAVLTEHLRRAIPHARLIVLSHDPAQTVRLHSTDAVNRWNLLEIRRALARASGFILGPGSLLQDATSTRSLLYYLGLLRWAQRYDLPTYLIGQGIGPLRSGRSERWVAKRLQRARLVLVRDRASFRWAKAHNINVLLGEDLALLGEASAVGERGEGRNATLGLSLRPGLSQENLRVLRRALCTLIEKNFKLVFLPFHADQDLPVLNELALPASVVEAHSPHELLRAMRSVDVVLGMRLHSLVFALVCAVPFCALSYDPKIESFLRRVEELCECPLSWWSASGALHEHELISQILELYAQRDELRERLRRAQTPLQTAARDSLEKAMRTMASELSVF</sequence>
<dbReference type="Pfam" id="PF04230">
    <property type="entry name" value="PS_pyruv_trans"/>
    <property type="match status" value="1"/>
</dbReference>
<feature type="domain" description="Polysaccharide pyruvyl transferase" evidence="1">
    <location>
        <begin position="15"/>
        <end position="279"/>
    </location>
</feature>
<proteinExistence type="predicted"/>
<dbReference type="InterPro" id="IPR019896">
    <property type="entry name" value="Polysacch_pyruvyl_Trfase_CsaB"/>
</dbReference>
<dbReference type="PANTHER" id="PTHR36836:SF1">
    <property type="entry name" value="COLANIC ACID BIOSYNTHESIS PROTEIN WCAK"/>
    <property type="match status" value="1"/>
</dbReference>
<name>H5SRP0_ACEAU</name>
<dbReference type="EMBL" id="AP011801">
    <property type="protein sequence ID" value="BAL58757.1"/>
    <property type="molecule type" value="Genomic_DNA"/>
</dbReference>
<reference evidence="2" key="2">
    <citation type="journal article" date="2012" name="PLoS ONE">
        <title>A Deeply Branching Thermophilic Bacterium with an Ancient Acetyl-CoA Pathway Dominates a Subsurface Ecosystem.</title>
        <authorList>
            <person name="Takami H."/>
            <person name="Noguchi H."/>
            <person name="Takaki Y."/>
            <person name="Uchiyama I."/>
            <person name="Toyoda A."/>
            <person name="Nishi S."/>
            <person name="Chee G.-J."/>
            <person name="Arai W."/>
            <person name="Nunoura T."/>
            <person name="Itoh T."/>
            <person name="Hattori M."/>
            <person name="Takai K."/>
        </authorList>
    </citation>
    <scope>NUCLEOTIDE SEQUENCE</scope>
</reference>
<protein>
    <submittedName>
        <fullName evidence="2">Pyruvyl-transferase</fullName>
    </submittedName>
</protein>
<accession>H5SRP0</accession>
<organism evidence="2">
    <name type="scientific">Acetithermum autotrophicum</name>
    <dbReference type="NCBI Taxonomy" id="1446466"/>
    <lineage>
        <taxon>Bacteria</taxon>
        <taxon>Candidatus Bipolaricaulota</taxon>
        <taxon>Candidatus Acetithermum</taxon>
    </lineage>
</organism>
<dbReference type="AlphaFoldDB" id="H5SRP0"/>
<evidence type="ECO:0000313" key="2">
    <source>
        <dbReference type="EMBL" id="BAL58757.1"/>
    </source>
</evidence>